<dbReference type="EMBL" id="CP146598">
    <property type="protein sequence ID" value="WWY04124.1"/>
    <property type="molecule type" value="Genomic_DNA"/>
</dbReference>
<evidence type="ECO:0000313" key="8">
    <source>
        <dbReference type="Proteomes" id="UP001149607"/>
    </source>
</evidence>
<dbReference type="GO" id="GO:0030246">
    <property type="term" value="F:carbohydrate binding"/>
    <property type="evidence" value="ECO:0007669"/>
    <property type="project" value="InterPro"/>
</dbReference>
<accession>A0A9X4E2P5</accession>
<dbReference type="RefSeq" id="WP_274585223.1">
    <property type="nucleotide sequence ID" value="NZ_CP145811.1"/>
</dbReference>
<sequence>MDTPDSTLPARDIQAIEAAKLYYQAGKSQQETADLMDLSRPTVSKLLQYAAEQGYVEIRIHDPRDDQTRLAEQLKQRYKLSEVRIVPTPPDNNYAALLHALGEAGARLLENLIGDGDTVAVEWSNSIQAAAQALRPQNRHNVKIVQLRGSDTGIRQGLNEAESISLICRAFQATGETLPLPAVFDSLSTKNLVEQESHIRRILEYARHSRIAVFTVGAPDRDSLLLRSGFFHAAEIDCLTRQAAGSICARFVDAQGRICLPDLNNRTIGLTLPELRRKEQRVLIAGGQGKAQAVRVALVYGYANRLITDDATARFLLTAEAA</sequence>
<reference evidence="7" key="2">
    <citation type="submission" date="2024-02" db="EMBL/GenBank/DDBJ databases">
        <title>Neisseria leonii sp. nov.</title>
        <authorList>
            <person name="Boutroux M."/>
            <person name="Favre-Rochex S."/>
            <person name="Gorgette O."/>
            <person name="Touak G."/>
            <person name="Muhle E."/>
            <person name="Chesneau O."/>
            <person name="Clermont D."/>
            <person name="Rahi P."/>
        </authorList>
    </citation>
    <scope>NUCLEOTIDE SEQUENCE</scope>
    <source>
        <strain evidence="7">51.81</strain>
    </source>
</reference>
<dbReference type="GO" id="GO:0003677">
    <property type="term" value="F:DNA binding"/>
    <property type="evidence" value="ECO:0007669"/>
    <property type="project" value="UniProtKB-KW"/>
</dbReference>
<dbReference type="InterPro" id="IPR051054">
    <property type="entry name" value="SorC_transcr_regulators"/>
</dbReference>
<name>A0A9X4E2P5_9NEIS</name>
<evidence type="ECO:0000313" key="6">
    <source>
        <dbReference type="EMBL" id="MDD9328109.1"/>
    </source>
</evidence>
<dbReference type="InterPro" id="IPR036388">
    <property type="entry name" value="WH-like_DNA-bd_sf"/>
</dbReference>
<evidence type="ECO:0000259" key="5">
    <source>
        <dbReference type="Pfam" id="PF04198"/>
    </source>
</evidence>
<organism evidence="6">
    <name type="scientific">Neisseria leonii</name>
    <dbReference type="NCBI Taxonomy" id="2995413"/>
    <lineage>
        <taxon>Bacteria</taxon>
        <taxon>Pseudomonadati</taxon>
        <taxon>Pseudomonadota</taxon>
        <taxon>Betaproteobacteria</taxon>
        <taxon>Neisseriales</taxon>
        <taxon>Neisseriaceae</taxon>
        <taxon>Neisseria</taxon>
    </lineage>
</organism>
<evidence type="ECO:0000256" key="1">
    <source>
        <dbReference type="ARBA" id="ARBA00010466"/>
    </source>
</evidence>
<dbReference type="SUPFAM" id="SSF100950">
    <property type="entry name" value="NagB/RpiA/CoA transferase-like"/>
    <property type="match status" value="1"/>
</dbReference>
<reference evidence="6" key="1">
    <citation type="submission" date="2022-10" db="EMBL/GenBank/DDBJ databases">
        <authorList>
            <person name="Boutroux M."/>
        </authorList>
    </citation>
    <scope>NUCLEOTIDE SEQUENCE</scope>
    <source>
        <strain evidence="6">51.81</strain>
    </source>
</reference>
<keyword evidence="4" id="KW-0804">Transcription</keyword>
<dbReference type="Gene3D" id="1.10.10.10">
    <property type="entry name" value="Winged helix-like DNA-binding domain superfamily/Winged helix DNA-binding domain"/>
    <property type="match status" value="1"/>
</dbReference>
<dbReference type="AlphaFoldDB" id="A0A9X4E2P5"/>
<dbReference type="EMBL" id="JAPQFL010000004">
    <property type="protein sequence ID" value="MDD9328109.1"/>
    <property type="molecule type" value="Genomic_DNA"/>
</dbReference>
<keyword evidence="2" id="KW-0805">Transcription regulation</keyword>
<evidence type="ECO:0000256" key="4">
    <source>
        <dbReference type="ARBA" id="ARBA00023163"/>
    </source>
</evidence>
<dbReference type="Proteomes" id="UP001149607">
    <property type="component" value="Chromosome"/>
</dbReference>
<gene>
    <name evidence="6" type="ORF">ORY91_001527</name>
    <name evidence="7" type="ORF">V9W64_05295</name>
</gene>
<comment type="similarity">
    <text evidence="1">Belongs to the SorC transcriptional regulatory family.</text>
</comment>
<feature type="domain" description="Sugar-binding" evidence="5">
    <location>
        <begin position="66"/>
        <end position="317"/>
    </location>
</feature>
<evidence type="ECO:0000256" key="2">
    <source>
        <dbReference type="ARBA" id="ARBA00023015"/>
    </source>
</evidence>
<keyword evidence="8" id="KW-1185">Reference proteome</keyword>
<dbReference type="Pfam" id="PF04198">
    <property type="entry name" value="Sugar-bind"/>
    <property type="match status" value="1"/>
</dbReference>
<dbReference type="PANTHER" id="PTHR34294:SF1">
    <property type="entry name" value="TRANSCRIPTIONAL REGULATOR LSRR"/>
    <property type="match status" value="1"/>
</dbReference>
<dbReference type="InterPro" id="IPR037171">
    <property type="entry name" value="NagB/RpiA_transferase-like"/>
</dbReference>
<keyword evidence="3" id="KW-0238">DNA-binding</keyword>
<evidence type="ECO:0000256" key="3">
    <source>
        <dbReference type="ARBA" id="ARBA00023125"/>
    </source>
</evidence>
<protein>
    <submittedName>
        <fullName evidence="6">Sugar-binding transcriptional regulator</fullName>
    </submittedName>
</protein>
<evidence type="ECO:0000313" key="7">
    <source>
        <dbReference type="EMBL" id="WWY04124.1"/>
    </source>
</evidence>
<dbReference type="PANTHER" id="PTHR34294">
    <property type="entry name" value="TRANSCRIPTIONAL REGULATOR-RELATED"/>
    <property type="match status" value="1"/>
</dbReference>
<proteinExistence type="inferred from homology"/>
<dbReference type="InterPro" id="IPR007324">
    <property type="entry name" value="Sugar-bd_dom_put"/>
</dbReference>
<dbReference type="Gene3D" id="3.40.50.1360">
    <property type="match status" value="1"/>
</dbReference>